<evidence type="ECO:0000313" key="3">
    <source>
        <dbReference type="EMBL" id="TWO67722.1"/>
    </source>
</evidence>
<evidence type="ECO:0000313" key="4">
    <source>
        <dbReference type="Proteomes" id="UP000318199"/>
    </source>
</evidence>
<dbReference type="PANTHER" id="PTHR36919:SF2">
    <property type="entry name" value="BLL6627 PROTEIN"/>
    <property type="match status" value="1"/>
</dbReference>
<name>A0A562ZGL8_9BURK</name>
<accession>A0A562ZGL8</accession>
<dbReference type="Gene3D" id="2.40.128.520">
    <property type="match status" value="1"/>
</dbReference>
<organism evidence="3 4">
    <name type="scientific">Caenimonas sedimenti</name>
    <dbReference type="NCBI Taxonomy" id="2596921"/>
    <lineage>
        <taxon>Bacteria</taxon>
        <taxon>Pseudomonadati</taxon>
        <taxon>Pseudomonadota</taxon>
        <taxon>Betaproteobacteria</taxon>
        <taxon>Burkholderiales</taxon>
        <taxon>Comamonadaceae</taxon>
        <taxon>Caenimonas</taxon>
    </lineage>
</organism>
<feature type="domain" description="DUF2147" evidence="2">
    <location>
        <begin position="32"/>
        <end position="141"/>
    </location>
</feature>
<feature type="chain" id="PRO_5022220250" evidence="1">
    <location>
        <begin position="25"/>
        <end position="149"/>
    </location>
</feature>
<keyword evidence="1" id="KW-0732">Signal</keyword>
<dbReference type="PANTHER" id="PTHR36919">
    <property type="entry name" value="BLR1215 PROTEIN"/>
    <property type="match status" value="1"/>
</dbReference>
<dbReference type="AlphaFoldDB" id="A0A562ZGL8"/>
<comment type="caution">
    <text evidence="3">The sequence shown here is derived from an EMBL/GenBank/DDBJ whole genome shotgun (WGS) entry which is preliminary data.</text>
</comment>
<evidence type="ECO:0000259" key="2">
    <source>
        <dbReference type="Pfam" id="PF09917"/>
    </source>
</evidence>
<dbReference type="InterPro" id="IPR019223">
    <property type="entry name" value="DUF2147"/>
</dbReference>
<feature type="signal peptide" evidence="1">
    <location>
        <begin position="1"/>
        <end position="24"/>
    </location>
</feature>
<dbReference type="OrthoDB" id="9814399at2"/>
<dbReference type="Proteomes" id="UP000318199">
    <property type="component" value="Unassembled WGS sequence"/>
</dbReference>
<dbReference type="RefSeq" id="WP_145896204.1">
    <property type="nucleotide sequence ID" value="NZ_VOBQ01000023.1"/>
</dbReference>
<protein>
    <submittedName>
        <fullName evidence="3">DUF2147 domain-containing protein</fullName>
    </submittedName>
</protein>
<proteinExistence type="predicted"/>
<dbReference type="EMBL" id="VOBQ01000023">
    <property type="protein sequence ID" value="TWO67722.1"/>
    <property type="molecule type" value="Genomic_DNA"/>
</dbReference>
<evidence type="ECO:0000256" key="1">
    <source>
        <dbReference type="SAM" id="SignalP"/>
    </source>
</evidence>
<dbReference type="Pfam" id="PF09917">
    <property type="entry name" value="DUF2147"/>
    <property type="match status" value="1"/>
</dbReference>
<reference evidence="3 4" key="1">
    <citation type="submission" date="2019-07" db="EMBL/GenBank/DDBJ databases">
        <title>Caenimonas sedimenti sp. nov., isolated from activated sludge.</title>
        <authorList>
            <person name="Xu J."/>
        </authorList>
    </citation>
    <scope>NUCLEOTIDE SEQUENCE [LARGE SCALE GENOMIC DNA]</scope>
    <source>
        <strain evidence="3 4">HX-9-20</strain>
    </source>
</reference>
<gene>
    <name evidence="3" type="ORF">FN976_25365</name>
</gene>
<keyword evidence="4" id="KW-1185">Reference proteome</keyword>
<sequence>MQANRLAPLLVLAALVAASPLTQAQQPAAPQGRWITESGNLEVEITPCGAALCGKVVRVLANRSMSGPGAEMTPADARPALGMEILSGLQPAGDGEFQGRIYNRENGKTYSATLRAEAPDQLLVRGYIGLPLFGKTQVWRRPTAPEAAR</sequence>